<name>A0A4P9ZKG5_9FUNG</name>
<feature type="compositionally biased region" description="Low complexity" evidence="1">
    <location>
        <begin position="257"/>
        <end position="279"/>
    </location>
</feature>
<proteinExistence type="predicted"/>
<feature type="compositionally biased region" description="Low complexity" evidence="1">
    <location>
        <begin position="125"/>
        <end position="135"/>
    </location>
</feature>
<keyword evidence="3" id="KW-1185">Reference proteome</keyword>
<evidence type="ECO:0000313" key="3">
    <source>
        <dbReference type="Proteomes" id="UP000268162"/>
    </source>
</evidence>
<dbReference type="PANTHER" id="PTHR15678">
    <property type="entry name" value="ANTIGEN MLAA-22-RELATED"/>
    <property type="match status" value="1"/>
</dbReference>
<evidence type="ECO:0000313" key="2">
    <source>
        <dbReference type="EMBL" id="RKP33766.1"/>
    </source>
</evidence>
<dbReference type="PANTHER" id="PTHR15678:SF6">
    <property type="entry name" value="BRIDGE-LIKE LIPID TRANSFER PROTEIN FAMILY MEMBER 2"/>
    <property type="match status" value="1"/>
</dbReference>
<accession>A0A4P9ZKG5</accession>
<feature type="region of interest" description="Disordered" evidence="1">
    <location>
        <begin position="257"/>
        <end position="319"/>
    </location>
</feature>
<dbReference type="AlphaFoldDB" id="A0A4P9ZKG5"/>
<reference evidence="3" key="1">
    <citation type="journal article" date="2018" name="Nat. Microbiol.">
        <title>Leveraging single-cell genomics to expand the fungal tree of life.</title>
        <authorList>
            <person name="Ahrendt S.R."/>
            <person name="Quandt C.A."/>
            <person name="Ciobanu D."/>
            <person name="Clum A."/>
            <person name="Salamov A."/>
            <person name="Andreopoulos B."/>
            <person name="Cheng J.F."/>
            <person name="Woyke T."/>
            <person name="Pelin A."/>
            <person name="Henrissat B."/>
            <person name="Reynolds N.K."/>
            <person name="Benny G.L."/>
            <person name="Smith M.E."/>
            <person name="James T.Y."/>
            <person name="Grigoriev I.V."/>
        </authorList>
    </citation>
    <scope>NUCLEOTIDE SEQUENCE [LARGE SCALE GENOMIC DNA]</scope>
    <source>
        <strain evidence="3">RSA 468</strain>
    </source>
</reference>
<gene>
    <name evidence="2" type="ORF">BJ085DRAFT_32918</name>
</gene>
<evidence type="ECO:0000256" key="1">
    <source>
        <dbReference type="SAM" id="MobiDB-lite"/>
    </source>
</evidence>
<dbReference type="InterPro" id="IPR045167">
    <property type="entry name" value="Hobbit"/>
</dbReference>
<feature type="region of interest" description="Disordered" evidence="1">
    <location>
        <begin position="93"/>
        <end position="200"/>
    </location>
</feature>
<dbReference type="EMBL" id="ML003575">
    <property type="protein sequence ID" value="RKP33766.1"/>
    <property type="molecule type" value="Genomic_DNA"/>
</dbReference>
<dbReference type="STRING" id="215637.A0A4P9ZKG5"/>
<dbReference type="Proteomes" id="UP000268162">
    <property type="component" value="Unassembled WGS sequence"/>
</dbReference>
<protein>
    <submittedName>
        <fullName evidence="2">Golgi-body localization protein domain-containing protein</fullName>
    </submittedName>
</protein>
<dbReference type="Pfam" id="PF10344">
    <property type="entry name" value="Hobbit"/>
    <property type="match status" value="1"/>
</dbReference>
<sequence length="319" mass="35138">MKSRASKNKTFVYLKLPGARHCLSYQGPKGKNLEDLHGFVFTLPTFEYHNETWSWLELVTQIRKDVIRVALAHTGSLVREKIRQIRAPRHHLTSYAESVSDRPGTPTPQAGDVSRRPDQRSVSRTGTTATSTANTFFDRFTVGKSPQGKSTTVGLDEERRRARSLHSGQHPHTDGEITGPEEEALGDGDSGSVGKPKNRLVNPLTAMSNFARKLSKNHPSQPPVYTDFNGREFDTYSVSDQGQDDTVMVDHPGYAAESSSVTASVSAGRPSLSSRSSGKGRFGGLLDPSTRELTSAQRKKKEEEKARLLFGSHYPTGKK</sequence>
<organism evidence="2 3">
    <name type="scientific">Dimargaris cristalligena</name>
    <dbReference type="NCBI Taxonomy" id="215637"/>
    <lineage>
        <taxon>Eukaryota</taxon>
        <taxon>Fungi</taxon>
        <taxon>Fungi incertae sedis</taxon>
        <taxon>Zoopagomycota</taxon>
        <taxon>Kickxellomycotina</taxon>
        <taxon>Dimargaritomycetes</taxon>
        <taxon>Dimargaritales</taxon>
        <taxon>Dimargaritaceae</taxon>
        <taxon>Dimargaris</taxon>
    </lineage>
</organism>